<comment type="caution">
    <text evidence="1">The sequence shown here is derived from an EMBL/GenBank/DDBJ whole genome shotgun (WGS) entry which is preliminary data.</text>
</comment>
<reference evidence="2" key="1">
    <citation type="journal article" date="2019" name="Int. J. Syst. Evol. Microbiol.">
        <title>The Global Catalogue of Microorganisms (GCM) 10K type strain sequencing project: providing services to taxonomists for standard genome sequencing and annotation.</title>
        <authorList>
            <consortium name="The Broad Institute Genomics Platform"/>
            <consortium name="The Broad Institute Genome Sequencing Center for Infectious Disease"/>
            <person name="Wu L."/>
            <person name="Ma J."/>
        </authorList>
    </citation>
    <scope>NUCLEOTIDE SEQUENCE [LARGE SCALE GENOMIC DNA]</scope>
    <source>
        <strain evidence="2">CGMCC 1.12477</strain>
    </source>
</reference>
<name>A0ABW4EE67_9RHOB</name>
<sequence>MKHLLILSAARQNLTGFGDFLAIDNPGARSSALQRLKSRQQRSGLKTFRFTLIYARGCGPLVTDAI</sequence>
<proteinExistence type="predicted"/>
<evidence type="ECO:0000313" key="2">
    <source>
        <dbReference type="Proteomes" id="UP001597186"/>
    </source>
</evidence>
<dbReference type="RefSeq" id="WP_379913370.1">
    <property type="nucleotide sequence ID" value="NZ_JBHUDD010000033.1"/>
</dbReference>
<keyword evidence="2" id="KW-1185">Reference proteome</keyword>
<evidence type="ECO:0000313" key="1">
    <source>
        <dbReference type="EMBL" id="MFD1508589.1"/>
    </source>
</evidence>
<organism evidence="1 2">
    <name type="scientific">Lacimonas salitolerans</name>
    <dbReference type="NCBI Taxonomy" id="1323750"/>
    <lineage>
        <taxon>Bacteria</taxon>
        <taxon>Pseudomonadati</taxon>
        <taxon>Pseudomonadota</taxon>
        <taxon>Alphaproteobacteria</taxon>
        <taxon>Rhodobacterales</taxon>
        <taxon>Paracoccaceae</taxon>
        <taxon>Lacimonas</taxon>
    </lineage>
</organism>
<gene>
    <name evidence="1" type="ORF">ACFTOW_04120</name>
</gene>
<dbReference type="Proteomes" id="UP001597186">
    <property type="component" value="Unassembled WGS sequence"/>
</dbReference>
<accession>A0ABW4EE67</accession>
<dbReference type="EMBL" id="JBHUDD010000033">
    <property type="protein sequence ID" value="MFD1508589.1"/>
    <property type="molecule type" value="Genomic_DNA"/>
</dbReference>
<protein>
    <submittedName>
        <fullName evidence="1">Uncharacterized protein</fullName>
    </submittedName>
</protein>